<dbReference type="InterPro" id="IPR046210">
    <property type="entry name" value="DUF6243"/>
</dbReference>
<dbReference type="AlphaFoldDB" id="A0AAV4KRN8"/>
<evidence type="ECO:0000313" key="2">
    <source>
        <dbReference type="EMBL" id="GGR40561.1"/>
    </source>
</evidence>
<protein>
    <recommendedName>
        <fullName evidence="6">DUF4169 family protein</fullName>
    </recommendedName>
</protein>
<accession>A0AAV4KRN8</accession>
<dbReference type="GeneID" id="95454341"/>
<proteinExistence type="predicted"/>
<reference evidence="2" key="3">
    <citation type="submission" date="2023-08" db="EMBL/GenBank/DDBJ databases">
        <authorList>
            <person name="Sun Q."/>
            <person name="Ohkuma M."/>
        </authorList>
    </citation>
    <scope>NUCLEOTIDE SEQUENCE</scope>
    <source>
        <strain evidence="2">JCM 4205</strain>
    </source>
</reference>
<reference evidence="2 5" key="1">
    <citation type="journal article" date="2014" name="Int. J. Syst. Evol. Microbiol.">
        <title>Complete genome sequence of Corynebacterium casei LMG S-19264T (=DSM 44701T), isolated from a smear-ripened cheese.</title>
        <authorList>
            <consortium name="US DOE Joint Genome Institute (JGI-PGF)"/>
            <person name="Walter F."/>
            <person name="Albersmeier A."/>
            <person name="Kalinowski J."/>
            <person name="Ruckert C."/>
        </authorList>
    </citation>
    <scope>NUCLEOTIDE SEQUENCE [LARGE SCALE GENOMIC DNA]</scope>
    <source>
        <strain evidence="2 5">JCM 4205</strain>
    </source>
</reference>
<dbReference type="Proteomes" id="UP000326029">
    <property type="component" value="Chromosome"/>
</dbReference>
<sequence length="89" mass="9499">MAKSRNNLLGVGGQRKKLSRADQQATTRDRAADRRTADEQKQELLRKMRDRAQGAEAPDTASETPEAASGTSDSASEAPDAASEVAGRE</sequence>
<dbReference type="EMBL" id="CP023693">
    <property type="protein sequence ID" value="QEV32678.1"/>
    <property type="molecule type" value="Genomic_DNA"/>
</dbReference>
<evidence type="ECO:0000313" key="4">
    <source>
        <dbReference type="Proteomes" id="UP000326029"/>
    </source>
</evidence>
<reference evidence="3 4" key="2">
    <citation type="submission" date="2017-09" db="EMBL/GenBank/DDBJ databases">
        <authorList>
            <person name="Lee N."/>
            <person name="Cho B.-K."/>
        </authorList>
    </citation>
    <scope>NUCLEOTIDE SEQUENCE [LARGE SCALE GENOMIC DNA]</scope>
    <source>
        <strain evidence="3 4">ATCC 19740</strain>
    </source>
</reference>
<gene>
    <name evidence="3" type="ORF">CP977_11225</name>
    <name evidence="2" type="ORF">GCM10010497_49520</name>
</gene>
<evidence type="ECO:0008006" key="6">
    <source>
        <dbReference type="Google" id="ProtNLM"/>
    </source>
</evidence>
<name>A0AAV4KRN8_9ACTN</name>
<evidence type="ECO:0000313" key="3">
    <source>
        <dbReference type="EMBL" id="QEV32678.1"/>
    </source>
</evidence>
<evidence type="ECO:0000313" key="5">
    <source>
        <dbReference type="Proteomes" id="UP000642014"/>
    </source>
</evidence>
<feature type="region of interest" description="Disordered" evidence="1">
    <location>
        <begin position="1"/>
        <end position="89"/>
    </location>
</feature>
<dbReference type="RefSeq" id="WP_152370025.1">
    <property type="nucleotide sequence ID" value="NZ_BMSJ01000010.1"/>
</dbReference>
<dbReference type="Pfam" id="PF19756">
    <property type="entry name" value="DUF6243"/>
    <property type="match status" value="1"/>
</dbReference>
<feature type="compositionally biased region" description="Low complexity" evidence="1">
    <location>
        <begin position="72"/>
        <end position="89"/>
    </location>
</feature>
<dbReference type="Proteomes" id="UP000642014">
    <property type="component" value="Unassembled WGS sequence"/>
</dbReference>
<keyword evidence="4" id="KW-1185">Reference proteome</keyword>
<feature type="compositionally biased region" description="Basic and acidic residues" evidence="1">
    <location>
        <begin position="27"/>
        <end position="53"/>
    </location>
</feature>
<evidence type="ECO:0000256" key="1">
    <source>
        <dbReference type="SAM" id="MobiDB-lite"/>
    </source>
</evidence>
<dbReference type="EMBL" id="BMSJ01000010">
    <property type="protein sequence ID" value="GGR40561.1"/>
    <property type="molecule type" value="Genomic_DNA"/>
</dbReference>
<organism evidence="2 5">
    <name type="scientific">Streptomyces cinereoruber</name>
    <dbReference type="NCBI Taxonomy" id="67260"/>
    <lineage>
        <taxon>Bacteria</taxon>
        <taxon>Bacillati</taxon>
        <taxon>Actinomycetota</taxon>
        <taxon>Actinomycetes</taxon>
        <taxon>Kitasatosporales</taxon>
        <taxon>Streptomycetaceae</taxon>
        <taxon>Streptomyces</taxon>
    </lineage>
</organism>